<dbReference type="InterPro" id="IPR036864">
    <property type="entry name" value="Zn2-C6_fun-type_DNA-bd_sf"/>
</dbReference>
<dbReference type="CDD" id="cd00067">
    <property type="entry name" value="GAL4"/>
    <property type="match status" value="1"/>
</dbReference>
<organism evidence="9 10">
    <name type="scientific">Aspergillus sydowii CBS 593.65</name>
    <dbReference type="NCBI Taxonomy" id="1036612"/>
    <lineage>
        <taxon>Eukaryota</taxon>
        <taxon>Fungi</taxon>
        <taxon>Dikarya</taxon>
        <taxon>Ascomycota</taxon>
        <taxon>Pezizomycotina</taxon>
        <taxon>Eurotiomycetes</taxon>
        <taxon>Eurotiomycetidae</taxon>
        <taxon>Eurotiales</taxon>
        <taxon>Aspergillaceae</taxon>
        <taxon>Aspergillus</taxon>
        <taxon>Aspergillus subgen. Nidulantes</taxon>
    </lineage>
</organism>
<dbReference type="PROSITE" id="PS00463">
    <property type="entry name" value="ZN2_CY6_FUNGAL_1"/>
    <property type="match status" value="1"/>
</dbReference>
<feature type="region of interest" description="Disordered" evidence="7">
    <location>
        <begin position="1"/>
        <end position="22"/>
    </location>
</feature>
<reference evidence="10" key="1">
    <citation type="journal article" date="2017" name="Genome Biol.">
        <title>Comparative genomics reveals high biological diversity and specific adaptations in the industrially and medically important fungal genus Aspergillus.</title>
        <authorList>
            <person name="de Vries R.P."/>
            <person name="Riley R."/>
            <person name="Wiebenga A."/>
            <person name="Aguilar-Osorio G."/>
            <person name="Amillis S."/>
            <person name="Uchima C.A."/>
            <person name="Anderluh G."/>
            <person name="Asadollahi M."/>
            <person name="Askin M."/>
            <person name="Barry K."/>
            <person name="Battaglia E."/>
            <person name="Bayram O."/>
            <person name="Benocci T."/>
            <person name="Braus-Stromeyer S.A."/>
            <person name="Caldana C."/>
            <person name="Canovas D."/>
            <person name="Cerqueira G.C."/>
            <person name="Chen F."/>
            <person name="Chen W."/>
            <person name="Choi C."/>
            <person name="Clum A."/>
            <person name="Dos Santos R.A."/>
            <person name="Damasio A.R."/>
            <person name="Diallinas G."/>
            <person name="Emri T."/>
            <person name="Fekete E."/>
            <person name="Flipphi M."/>
            <person name="Freyberg S."/>
            <person name="Gallo A."/>
            <person name="Gournas C."/>
            <person name="Habgood R."/>
            <person name="Hainaut M."/>
            <person name="Harispe M.L."/>
            <person name="Henrissat B."/>
            <person name="Hilden K.S."/>
            <person name="Hope R."/>
            <person name="Hossain A."/>
            <person name="Karabika E."/>
            <person name="Karaffa L."/>
            <person name="Karanyi Z."/>
            <person name="Krasevec N."/>
            <person name="Kuo A."/>
            <person name="Kusch H."/>
            <person name="LaButti K."/>
            <person name="Lagendijk E.L."/>
            <person name="Lapidus A."/>
            <person name="Levasseur A."/>
            <person name="Lindquist E."/>
            <person name="Lipzen A."/>
            <person name="Logrieco A.F."/>
            <person name="MacCabe A."/>
            <person name="Maekelae M.R."/>
            <person name="Malavazi I."/>
            <person name="Melin P."/>
            <person name="Meyer V."/>
            <person name="Mielnichuk N."/>
            <person name="Miskei M."/>
            <person name="Molnar A.P."/>
            <person name="Mule G."/>
            <person name="Ngan C.Y."/>
            <person name="Orejas M."/>
            <person name="Orosz E."/>
            <person name="Ouedraogo J.P."/>
            <person name="Overkamp K.M."/>
            <person name="Park H.-S."/>
            <person name="Perrone G."/>
            <person name="Piumi F."/>
            <person name="Punt P.J."/>
            <person name="Ram A.F."/>
            <person name="Ramon A."/>
            <person name="Rauscher S."/>
            <person name="Record E."/>
            <person name="Riano-Pachon D.M."/>
            <person name="Robert V."/>
            <person name="Roehrig J."/>
            <person name="Ruller R."/>
            <person name="Salamov A."/>
            <person name="Salih N.S."/>
            <person name="Samson R.A."/>
            <person name="Sandor E."/>
            <person name="Sanguinetti M."/>
            <person name="Schuetze T."/>
            <person name="Sepcic K."/>
            <person name="Shelest E."/>
            <person name="Sherlock G."/>
            <person name="Sophianopoulou V."/>
            <person name="Squina F.M."/>
            <person name="Sun H."/>
            <person name="Susca A."/>
            <person name="Todd R.B."/>
            <person name="Tsang A."/>
            <person name="Unkles S.E."/>
            <person name="van de Wiele N."/>
            <person name="van Rossen-Uffink D."/>
            <person name="Oliveira J.V."/>
            <person name="Vesth T.C."/>
            <person name="Visser J."/>
            <person name="Yu J.-H."/>
            <person name="Zhou M."/>
            <person name="Andersen M.R."/>
            <person name="Archer D.B."/>
            <person name="Baker S.E."/>
            <person name="Benoit I."/>
            <person name="Brakhage A.A."/>
            <person name="Braus G.H."/>
            <person name="Fischer R."/>
            <person name="Frisvad J.C."/>
            <person name="Goldman G.H."/>
            <person name="Houbraken J."/>
            <person name="Oakley B."/>
            <person name="Pocsi I."/>
            <person name="Scazzocchio C."/>
            <person name="Seiboth B."/>
            <person name="vanKuyk P.A."/>
            <person name="Wortman J."/>
            <person name="Dyer P.S."/>
            <person name="Grigoriev I.V."/>
        </authorList>
    </citation>
    <scope>NUCLEOTIDE SEQUENCE [LARGE SCALE GENOMIC DNA]</scope>
    <source>
        <strain evidence="10">CBS 593.65</strain>
    </source>
</reference>
<dbReference type="STRING" id="1036612.A0A1L9T7E4"/>
<dbReference type="GO" id="GO:0000981">
    <property type="term" value="F:DNA-binding transcription factor activity, RNA polymerase II-specific"/>
    <property type="evidence" value="ECO:0007669"/>
    <property type="project" value="InterPro"/>
</dbReference>
<evidence type="ECO:0000259" key="8">
    <source>
        <dbReference type="PROSITE" id="PS50048"/>
    </source>
</evidence>
<dbReference type="VEuPathDB" id="FungiDB:ASPSYDRAFT_34294"/>
<evidence type="ECO:0000256" key="3">
    <source>
        <dbReference type="ARBA" id="ARBA00023015"/>
    </source>
</evidence>
<feature type="compositionally biased region" description="Polar residues" evidence="7">
    <location>
        <begin position="754"/>
        <end position="780"/>
    </location>
</feature>
<sequence length="809" mass="89710">MGTRGKQPQPQQADNKSDDEIPACQSCRRKKARCSREQPCSQCVRFNATCVYDDKKLKPGLRAGAVDSLSRRIDTLENMFLGQEILWKQMWETLHPESKFPGTATHTLGGPEAPDSMYARQQDLRRSLLEVAAGTNEGEAEEMPQAKRQRIGPAPIATMDHGDKNTSADDVVQSELMGELVEFYFDNFHHWIPILHVRRFRHQIQSAEGRRGVIYILYAIIAGCIRFVHTSRLADEGRKAQIAEDCRQKVVLCSMESFSVENLQALVIVAFDTIARGRGPSSWSIVGSMARTVEQLQLSIEEDSVHGRGRPGETLIRRMAFLNPSSCWREAEERRRVFWTVFLMDRFCSVSTGWNVSLTTADVRRRLPCEGTLWQRETEVRAPYFGVSDAKGMVQHRPLLLDRQTETDPVEEDSIGGFAYCIEATESLALVSNFFVQQPLDVRNVEETQIWLMRFKELDLRLVQWKLFLPSKWREASTLNADGIMDSNLTLAHITHNTVVILLHQAIAYPPHHWKSSPVKLPSSSSAETCIEAASEICTLGQQFLLYSPMLTNPQFSFCLFIAGRMLLAHARYYAIPISPALDTLISSLFEISARWAGPRDITGSEKGNLATVFAKRLVQARDNISPAATKGNLDIRQPVYSEATEDGVANPNPRPYPTRDQVANNPIVSVGPSPHQMPSSSCPPAMPHAHLEGLGIPPDEQYPEFHDTYSESSLTLAFPPLPLSFHQDFAAFADPNPNPDPFSLSVPGAAEHAQTTSTAPAWNGNTTDFHSQAMGSVNTPSAGSGNGPSPGGRVGRFEAGGQALGSMV</sequence>
<comment type="subcellular location">
    <subcellularLocation>
        <location evidence="1">Nucleus</location>
    </subcellularLocation>
</comment>
<keyword evidence="6" id="KW-0539">Nucleus</keyword>
<accession>A0A1L9T7E4</accession>
<evidence type="ECO:0000256" key="7">
    <source>
        <dbReference type="SAM" id="MobiDB-lite"/>
    </source>
</evidence>
<feature type="domain" description="Zn(2)-C6 fungal-type" evidence="8">
    <location>
        <begin position="23"/>
        <end position="52"/>
    </location>
</feature>
<dbReference type="SMART" id="SM00906">
    <property type="entry name" value="Fungal_trans"/>
    <property type="match status" value="1"/>
</dbReference>
<dbReference type="Proteomes" id="UP000184356">
    <property type="component" value="Unassembled WGS sequence"/>
</dbReference>
<gene>
    <name evidence="9" type="ORF">ASPSYDRAFT_34294</name>
</gene>
<dbReference type="PANTHER" id="PTHR47338:SF23">
    <property type="entry name" value="ZN(II)2CYS6 TRANSCRIPTION FACTOR (EUROFUNG)"/>
    <property type="match status" value="1"/>
</dbReference>
<dbReference type="GeneID" id="63761295"/>
<dbReference type="AlphaFoldDB" id="A0A1L9T7E4"/>
<evidence type="ECO:0000256" key="5">
    <source>
        <dbReference type="ARBA" id="ARBA00023163"/>
    </source>
</evidence>
<dbReference type="OrthoDB" id="4456959at2759"/>
<proteinExistence type="predicted"/>
<protein>
    <recommendedName>
        <fullName evidence="8">Zn(2)-C6 fungal-type domain-containing protein</fullName>
    </recommendedName>
</protein>
<dbReference type="GO" id="GO:0003677">
    <property type="term" value="F:DNA binding"/>
    <property type="evidence" value="ECO:0007669"/>
    <property type="project" value="UniProtKB-KW"/>
</dbReference>
<name>A0A1L9T7E4_9EURO</name>
<dbReference type="Gene3D" id="4.10.240.10">
    <property type="entry name" value="Zn(2)-C6 fungal-type DNA-binding domain"/>
    <property type="match status" value="1"/>
</dbReference>
<dbReference type="GO" id="GO:0006351">
    <property type="term" value="P:DNA-templated transcription"/>
    <property type="evidence" value="ECO:0007669"/>
    <property type="project" value="InterPro"/>
</dbReference>
<dbReference type="GO" id="GO:0008270">
    <property type="term" value="F:zinc ion binding"/>
    <property type="evidence" value="ECO:0007669"/>
    <property type="project" value="InterPro"/>
</dbReference>
<keyword evidence="3" id="KW-0805">Transcription regulation</keyword>
<keyword evidence="4" id="KW-0238">DNA-binding</keyword>
<dbReference type="Pfam" id="PF04082">
    <property type="entry name" value="Fungal_trans"/>
    <property type="match status" value="1"/>
</dbReference>
<dbReference type="InterPro" id="IPR050815">
    <property type="entry name" value="TF_fung"/>
</dbReference>
<keyword evidence="5" id="KW-0804">Transcription</keyword>
<dbReference type="GO" id="GO:0005634">
    <property type="term" value="C:nucleus"/>
    <property type="evidence" value="ECO:0007669"/>
    <property type="project" value="UniProtKB-SubCell"/>
</dbReference>
<evidence type="ECO:0000256" key="4">
    <source>
        <dbReference type="ARBA" id="ARBA00023125"/>
    </source>
</evidence>
<feature type="compositionally biased region" description="Gly residues" evidence="7">
    <location>
        <begin position="785"/>
        <end position="795"/>
    </location>
</feature>
<feature type="region of interest" description="Disordered" evidence="7">
    <location>
        <begin position="737"/>
        <end position="809"/>
    </location>
</feature>
<feature type="compositionally biased region" description="Polar residues" evidence="7">
    <location>
        <begin position="1"/>
        <end position="14"/>
    </location>
</feature>
<dbReference type="EMBL" id="KV878592">
    <property type="protein sequence ID" value="OJJ55364.1"/>
    <property type="molecule type" value="Genomic_DNA"/>
</dbReference>
<dbReference type="SUPFAM" id="SSF57701">
    <property type="entry name" value="Zn2/Cys6 DNA-binding domain"/>
    <property type="match status" value="1"/>
</dbReference>
<dbReference type="InterPro" id="IPR007219">
    <property type="entry name" value="XnlR_reg_dom"/>
</dbReference>
<evidence type="ECO:0000313" key="9">
    <source>
        <dbReference type="EMBL" id="OJJ55364.1"/>
    </source>
</evidence>
<dbReference type="CDD" id="cd12148">
    <property type="entry name" value="fungal_TF_MHR"/>
    <property type="match status" value="1"/>
</dbReference>
<dbReference type="SMART" id="SM00066">
    <property type="entry name" value="GAL4"/>
    <property type="match status" value="1"/>
</dbReference>
<evidence type="ECO:0000256" key="2">
    <source>
        <dbReference type="ARBA" id="ARBA00022723"/>
    </source>
</evidence>
<keyword evidence="10" id="KW-1185">Reference proteome</keyword>
<dbReference type="PANTHER" id="PTHR47338">
    <property type="entry name" value="ZN(II)2CYS6 TRANSCRIPTION FACTOR (EUROFUNG)-RELATED"/>
    <property type="match status" value="1"/>
</dbReference>
<dbReference type="RefSeq" id="XP_040699170.1">
    <property type="nucleotide sequence ID" value="XM_040845222.1"/>
</dbReference>
<feature type="region of interest" description="Disordered" evidence="7">
    <location>
        <begin position="636"/>
        <end position="685"/>
    </location>
</feature>
<dbReference type="PROSITE" id="PS50048">
    <property type="entry name" value="ZN2_CY6_FUNGAL_2"/>
    <property type="match status" value="1"/>
</dbReference>
<dbReference type="InterPro" id="IPR001138">
    <property type="entry name" value="Zn2Cys6_DnaBD"/>
</dbReference>
<evidence type="ECO:0000256" key="6">
    <source>
        <dbReference type="ARBA" id="ARBA00023242"/>
    </source>
</evidence>
<dbReference type="Pfam" id="PF00172">
    <property type="entry name" value="Zn_clus"/>
    <property type="match status" value="1"/>
</dbReference>
<keyword evidence="2" id="KW-0479">Metal-binding</keyword>
<evidence type="ECO:0000313" key="10">
    <source>
        <dbReference type="Proteomes" id="UP000184356"/>
    </source>
</evidence>
<evidence type="ECO:0000256" key="1">
    <source>
        <dbReference type="ARBA" id="ARBA00004123"/>
    </source>
</evidence>